<feature type="compositionally biased region" description="Low complexity" evidence="5">
    <location>
        <begin position="44"/>
        <end position="59"/>
    </location>
</feature>
<dbReference type="PANTHER" id="PTHR38646">
    <property type="entry name" value="YALI0F00814P"/>
    <property type="match status" value="1"/>
</dbReference>
<feature type="region of interest" description="Disordered" evidence="5">
    <location>
        <begin position="31"/>
        <end position="68"/>
    </location>
</feature>
<evidence type="ECO:0000256" key="1">
    <source>
        <dbReference type="ARBA" id="ARBA00004127"/>
    </source>
</evidence>
<evidence type="ECO:0000313" key="8">
    <source>
        <dbReference type="EMBL" id="ORX70512.1"/>
    </source>
</evidence>
<reference evidence="8 9" key="1">
    <citation type="submission" date="2016-07" db="EMBL/GenBank/DDBJ databases">
        <title>Pervasive Adenine N6-methylation of Active Genes in Fungi.</title>
        <authorList>
            <consortium name="DOE Joint Genome Institute"/>
            <person name="Mondo S.J."/>
            <person name="Dannebaum R.O."/>
            <person name="Kuo R.C."/>
            <person name="Labutti K."/>
            <person name="Haridas S."/>
            <person name="Kuo A."/>
            <person name="Salamov A."/>
            <person name="Ahrendt S.R."/>
            <person name="Lipzen A."/>
            <person name="Sullivan W."/>
            <person name="Andreopoulos W.B."/>
            <person name="Clum A."/>
            <person name="Lindquist E."/>
            <person name="Daum C."/>
            <person name="Ramamoorthy G.K."/>
            <person name="Gryganskyi A."/>
            <person name="Culley D."/>
            <person name="Magnuson J.K."/>
            <person name="James T.Y."/>
            <person name="O'Malley M.A."/>
            <person name="Stajich J.E."/>
            <person name="Spatafora J.W."/>
            <person name="Visel A."/>
            <person name="Grigoriev I.V."/>
        </authorList>
    </citation>
    <scope>NUCLEOTIDE SEQUENCE [LARGE SCALE GENOMIC DNA]</scope>
    <source>
        <strain evidence="8 9">ATCC 12442</strain>
    </source>
</reference>
<evidence type="ECO:0000259" key="7">
    <source>
        <dbReference type="Pfam" id="PF02656"/>
    </source>
</evidence>
<dbReference type="Proteomes" id="UP000193922">
    <property type="component" value="Unassembled WGS sequence"/>
</dbReference>
<evidence type="ECO:0000313" key="9">
    <source>
        <dbReference type="Proteomes" id="UP000193922"/>
    </source>
</evidence>
<proteinExistence type="predicted"/>
<evidence type="ECO:0000256" key="2">
    <source>
        <dbReference type="ARBA" id="ARBA00022692"/>
    </source>
</evidence>
<dbReference type="Pfam" id="PF02656">
    <property type="entry name" value="DUF202"/>
    <property type="match status" value="1"/>
</dbReference>
<protein>
    <recommendedName>
        <fullName evidence="7">DUF202 domain-containing protein</fullName>
    </recommendedName>
</protein>
<comment type="caution">
    <text evidence="8">The sequence shown here is derived from an EMBL/GenBank/DDBJ whole genome shotgun (WGS) entry which is preliminary data.</text>
</comment>
<evidence type="ECO:0000256" key="5">
    <source>
        <dbReference type="SAM" id="MobiDB-lite"/>
    </source>
</evidence>
<evidence type="ECO:0000256" key="6">
    <source>
        <dbReference type="SAM" id="Phobius"/>
    </source>
</evidence>
<evidence type="ECO:0000256" key="3">
    <source>
        <dbReference type="ARBA" id="ARBA00022989"/>
    </source>
</evidence>
<dbReference type="GeneID" id="63806915"/>
<comment type="subcellular location">
    <subcellularLocation>
        <location evidence="1">Endomembrane system</location>
        <topology evidence="1">Multi-pass membrane protein</topology>
    </subcellularLocation>
</comment>
<feature type="compositionally biased region" description="Polar residues" evidence="5">
    <location>
        <begin position="31"/>
        <end position="41"/>
    </location>
</feature>
<name>A0A1Y1WAP7_9FUNG</name>
<accession>A0A1Y1WAP7</accession>
<evidence type="ECO:0000256" key="4">
    <source>
        <dbReference type="ARBA" id="ARBA00023136"/>
    </source>
</evidence>
<keyword evidence="4 6" id="KW-0472">Membrane</keyword>
<feature type="transmembrane region" description="Helical" evidence="6">
    <location>
        <begin position="113"/>
        <end position="131"/>
    </location>
</feature>
<sequence length="176" mass="18821">MSAESPNIPAATPDKPADYSTFTAIAPATADSPTATVSGKTVHTRSISSTPTSRTPSESGSDEEQPAQTWTAAELLEVRARERTFDGAYWRTSIGLFGAALVVLRVFGLSFFPVGMVFLVLGLGFLGIGLYRRRRLISKDTHAQAPYFVTSGGTVLLSGVMCLSAYTVLLVLLLRM</sequence>
<keyword evidence="2 6" id="KW-0812">Transmembrane</keyword>
<keyword evidence="3 6" id="KW-1133">Transmembrane helix</keyword>
<keyword evidence="9" id="KW-1185">Reference proteome</keyword>
<feature type="transmembrane region" description="Helical" evidence="6">
    <location>
        <begin position="88"/>
        <end position="107"/>
    </location>
</feature>
<dbReference type="PANTHER" id="PTHR38646:SF1">
    <property type="entry name" value="DUF202 DOMAIN-CONTAINING PROTEIN"/>
    <property type="match status" value="1"/>
</dbReference>
<dbReference type="OrthoDB" id="2555434at2759"/>
<dbReference type="GO" id="GO:0012505">
    <property type="term" value="C:endomembrane system"/>
    <property type="evidence" value="ECO:0007669"/>
    <property type="project" value="UniProtKB-SubCell"/>
</dbReference>
<feature type="domain" description="DUF202" evidence="7">
    <location>
        <begin position="80"/>
        <end position="137"/>
    </location>
</feature>
<organism evidence="8 9">
    <name type="scientific">Linderina pennispora</name>
    <dbReference type="NCBI Taxonomy" id="61395"/>
    <lineage>
        <taxon>Eukaryota</taxon>
        <taxon>Fungi</taxon>
        <taxon>Fungi incertae sedis</taxon>
        <taxon>Zoopagomycota</taxon>
        <taxon>Kickxellomycotina</taxon>
        <taxon>Kickxellomycetes</taxon>
        <taxon>Kickxellales</taxon>
        <taxon>Kickxellaceae</taxon>
        <taxon>Linderina</taxon>
    </lineage>
</organism>
<dbReference type="InterPro" id="IPR003807">
    <property type="entry name" value="DUF202"/>
</dbReference>
<dbReference type="AlphaFoldDB" id="A0A1Y1WAP7"/>
<dbReference type="EMBL" id="MCFD01000005">
    <property type="protein sequence ID" value="ORX70512.1"/>
    <property type="molecule type" value="Genomic_DNA"/>
</dbReference>
<dbReference type="RefSeq" id="XP_040744091.1">
    <property type="nucleotide sequence ID" value="XM_040890267.1"/>
</dbReference>
<gene>
    <name evidence="8" type="ORF">DL89DRAFT_292175</name>
</gene>
<feature type="transmembrane region" description="Helical" evidence="6">
    <location>
        <begin position="152"/>
        <end position="174"/>
    </location>
</feature>